<feature type="compositionally biased region" description="Basic and acidic residues" evidence="1">
    <location>
        <begin position="208"/>
        <end position="217"/>
    </location>
</feature>
<evidence type="ECO:0000313" key="3">
    <source>
        <dbReference type="EMBL" id="PCI77725.1"/>
    </source>
</evidence>
<dbReference type="Proteomes" id="UP000218767">
    <property type="component" value="Unassembled WGS sequence"/>
</dbReference>
<protein>
    <recommendedName>
        <fullName evidence="5">PA14 domain-containing protein</fullName>
    </recommendedName>
</protein>
<reference evidence="4" key="1">
    <citation type="submission" date="2017-08" db="EMBL/GenBank/DDBJ databases">
        <title>A dynamic microbial community with high functional redundancy inhabits the cold, oxic subseafloor aquifer.</title>
        <authorList>
            <person name="Tully B.J."/>
            <person name="Wheat C.G."/>
            <person name="Glazer B.T."/>
            <person name="Huber J.A."/>
        </authorList>
    </citation>
    <scope>NUCLEOTIDE SEQUENCE [LARGE SCALE GENOMIC DNA]</scope>
</reference>
<evidence type="ECO:0008006" key="5">
    <source>
        <dbReference type="Google" id="ProtNLM"/>
    </source>
</evidence>
<dbReference type="AlphaFoldDB" id="A0A2A4X6P8"/>
<comment type="caution">
    <text evidence="3">The sequence shown here is derived from an EMBL/GenBank/DDBJ whole genome shotgun (WGS) entry which is preliminary data.</text>
</comment>
<gene>
    <name evidence="3" type="ORF">COB20_07355</name>
</gene>
<proteinExistence type="predicted"/>
<organism evidence="3 4">
    <name type="scientific">SAR86 cluster bacterium</name>
    <dbReference type="NCBI Taxonomy" id="2030880"/>
    <lineage>
        <taxon>Bacteria</taxon>
        <taxon>Pseudomonadati</taxon>
        <taxon>Pseudomonadota</taxon>
        <taxon>Gammaproteobacteria</taxon>
        <taxon>SAR86 cluster</taxon>
    </lineage>
</organism>
<dbReference type="EMBL" id="NVUL01000043">
    <property type="protein sequence ID" value="PCI77725.1"/>
    <property type="molecule type" value="Genomic_DNA"/>
</dbReference>
<feature type="region of interest" description="Disordered" evidence="1">
    <location>
        <begin position="195"/>
        <end position="226"/>
    </location>
</feature>
<accession>A0A2A4X6P8</accession>
<feature type="chain" id="PRO_5012336578" description="PA14 domain-containing protein" evidence="2">
    <location>
        <begin position="29"/>
        <end position="315"/>
    </location>
</feature>
<evidence type="ECO:0000256" key="2">
    <source>
        <dbReference type="SAM" id="SignalP"/>
    </source>
</evidence>
<evidence type="ECO:0000313" key="4">
    <source>
        <dbReference type="Proteomes" id="UP000218767"/>
    </source>
</evidence>
<evidence type="ECO:0000256" key="1">
    <source>
        <dbReference type="SAM" id="MobiDB-lite"/>
    </source>
</evidence>
<sequence>MNCNSNNGSKWLIGSLLFSILSVPSAFAQLSYRAGAEVEPGYEGWRANEDGTFSLIFGYMNENWEEQPNIEVGENNFFAPGNADQGQPTHFLPRRNRFTFEVTVPADWGDRELIWTLTHNGQTNKAYGTLTTDYLVDNMVIASETGSLGAGTSSPESRANVPPVVTVQGETVNGGIVRNARVGEEVVLLTHVADDGLPKPRRGTTQRTETDVKERMMRPPRRTTVGKTNGLFLTWNKFRGPGEVSFEPAQIKSWEDTRTSANSPWGALWTPPPIPDDGMYEVRATFSEPGEYVLWARGDDGGLYHDQYVTVNVSP</sequence>
<feature type="signal peptide" evidence="2">
    <location>
        <begin position="1"/>
        <end position="28"/>
    </location>
</feature>
<name>A0A2A4X6P8_9GAMM</name>
<keyword evidence="2" id="KW-0732">Signal</keyword>